<keyword evidence="1" id="KW-0812">Transmembrane</keyword>
<name>A0A0C3C672_OIDMZ</name>
<organism evidence="2 3">
    <name type="scientific">Oidiodendron maius (strain Zn)</name>
    <dbReference type="NCBI Taxonomy" id="913774"/>
    <lineage>
        <taxon>Eukaryota</taxon>
        <taxon>Fungi</taxon>
        <taxon>Dikarya</taxon>
        <taxon>Ascomycota</taxon>
        <taxon>Pezizomycotina</taxon>
        <taxon>Leotiomycetes</taxon>
        <taxon>Leotiomycetes incertae sedis</taxon>
        <taxon>Myxotrichaceae</taxon>
        <taxon>Oidiodendron</taxon>
    </lineage>
</organism>
<dbReference type="InParanoid" id="A0A0C3C672"/>
<protein>
    <submittedName>
        <fullName evidence="2">Uncharacterized protein</fullName>
    </submittedName>
</protein>
<sequence length="304" mass="33740">MVISAKNSDSMDTTGSTFVTCPSPHRILEAVYIKPSISLNRCLASFVTFSLILAFVAHYLGLRAITWWASIGELGICILAAFARSVSNDMQPRFSPEKGVKIDKQCCSTGVIHTQTAHRVAYQTARLCQNDPRICALLTEITDMHLHLTRKAPDTYSLLLSFSGGILVTEGLASPATSMLLSFQSTLSSLAAPTSLLGRAIMRQPQWRLQAGVAKGIPLGNVYVFAMQSVLDWWTLSEDRNDMDGLQRNFQWPLFLVNVTFFLRCFELEDGRLMQGLEEAHEAVGNEDLKVAGEVVEFLRGWKF</sequence>
<evidence type="ECO:0000313" key="3">
    <source>
        <dbReference type="Proteomes" id="UP000054321"/>
    </source>
</evidence>
<feature type="transmembrane region" description="Helical" evidence="1">
    <location>
        <begin position="42"/>
        <end position="59"/>
    </location>
</feature>
<evidence type="ECO:0000313" key="2">
    <source>
        <dbReference type="EMBL" id="KIM94388.1"/>
    </source>
</evidence>
<reference evidence="2 3" key="1">
    <citation type="submission" date="2014-04" db="EMBL/GenBank/DDBJ databases">
        <authorList>
            <consortium name="DOE Joint Genome Institute"/>
            <person name="Kuo A."/>
            <person name="Martino E."/>
            <person name="Perotto S."/>
            <person name="Kohler A."/>
            <person name="Nagy L.G."/>
            <person name="Floudas D."/>
            <person name="Copeland A."/>
            <person name="Barry K.W."/>
            <person name="Cichocki N."/>
            <person name="Veneault-Fourrey C."/>
            <person name="LaButti K."/>
            <person name="Lindquist E.A."/>
            <person name="Lipzen A."/>
            <person name="Lundell T."/>
            <person name="Morin E."/>
            <person name="Murat C."/>
            <person name="Sun H."/>
            <person name="Tunlid A."/>
            <person name="Henrissat B."/>
            <person name="Grigoriev I.V."/>
            <person name="Hibbett D.S."/>
            <person name="Martin F."/>
            <person name="Nordberg H.P."/>
            <person name="Cantor M.N."/>
            <person name="Hua S.X."/>
        </authorList>
    </citation>
    <scope>NUCLEOTIDE SEQUENCE [LARGE SCALE GENOMIC DNA]</scope>
    <source>
        <strain evidence="2 3">Zn</strain>
    </source>
</reference>
<proteinExistence type="predicted"/>
<feature type="transmembrane region" description="Helical" evidence="1">
    <location>
        <begin position="65"/>
        <end position="83"/>
    </location>
</feature>
<dbReference type="STRING" id="913774.A0A0C3C672"/>
<dbReference type="EMBL" id="KN832890">
    <property type="protein sequence ID" value="KIM94388.1"/>
    <property type="molecule type" value="Genomic_DNA"/>
</dbReference>
<dbReference type="HOGENOM" id="CLU_836720_0_0_1"/>
<dbReference type="Proteomes" id="UP000054321">
    <property type="component" value="Unassembled WGS sequence"/>
</dbReference>
<evidence type="ECO:0000256" key="1">
    <source>
        <dbReference type="SAM" id="Phobius"/>
    </source>
</evidence>
<keyword evidence="1" id="KW-1133">Transmembrane helix</keyword>
<dbReference type="AlphaFoldDB" id="A0A0C3C672"/>
<reference evidence="3" key="2">
    <citation type="submission" date="2015-01" db="EMBL/GenBank/DDBJ databases">
        <title>Evolutionary Origins and Diversification of the Mycorrhizal Mutualists.</title>
        <authorList>
            <consortium name="DOE Joint Genome Institute"/>
            <consortium name="Mycorrhizal Genomics Consortium"/>
            <person name="Kohler A."/>
            <person name="Kuo A."/>
            <person name="Nagy L.G."/>
            <person name="Floudas D."/>
            <person name="Copeland A."/>
            <person name="Barry K.W."/>
            <person name="Cichocki N."/>
            <person name="Veneault-Fourrey C."/>
            <person name="LaButti K."/>
            <person name="Lindquist E.A."/>
            <person name="Lipzen A."/>
            <person name="Lundell T."/>
            <person name="Morin E."/>
            <person name="Murat C."/>
            <person name="Riley R."/>
            <person name="Ohm R."/>
            <person name="Sun H."/>
            <person name="Tunlid A."/>
            <person name="Henrissat B."/>
            <person name="Grigoriev I.V."/>
            <person name="Hibbett D.S."/>
            <person name="Martin F."/>
        </authorList>
    </citation>
    <scope>NUCLEOTIDE SEQUENCE [LARGE SCALE GENOMIC DNA]</scope>
    <source>
        <strain evidence="3">Zn</strain>
    </source>
</reference>
<accession>A0A0C3C672</accession>
<gene>
    <name evidence="2" type="ORF">OIDMADRAFT_207589</name>
</gene>
<dbReference type="OrthoDB" id="7464126at2759"/>
<keyword evidence="3" id="KW-1185">Reference proteome</keyword>
<keyword evidence="1" id="KW-0472">Membrane</keyword>